<name>A0A9D1KRG1_9FIRM</name>
<dbReference type="NCBIfam" id="TIGR02436">
    <property type="entry name" value="four helix bundle protein"/>
    <property type="match status" value="1"/>
</dbReference>
<evidence type="ECO:0000313" key="2">
    <source>
        <dbReference type="Proteomes" id="UP000824160"/>
    </source>
</evidence>
<protein>
    <submittedName>
        <fullName evidence="1">Four helix bundle protein</fullName>
    </submittedName>
</protein>
<dbReference type="Gene3D" id="1.20.1440.60">
    <property type="entry name" value="23S rRNA-intervening sequence"/>
    <property type="match status" value="1"/>
</dbReference>
<dbReference type="PIRSF" id="PIRSF035652">
    <property type="entry name" value="CHP02436"/>
    <property type="match status" value="1"/>
</dbReference>
<dbReference type="Proteomes" id="UP000824160">
    <property type="component" value="Unassembled WGS sequence"/>
</dbReference>
<dbReference type="EMBL" id="DVLW01000208">
    <property type="protein sequence ID" value="HIT95038.1"/>
    <property type="molecule type" value="Genomic_DNA"/>
</dbReference>
<gene>
    <name evidence="1" type="ORF">IAC43_07615</name>
</gene>
<dbReference type="SUPFAM" id="SSF158446">
    <property type="entry name" value="IVS-encoded protein-like"/>
    <property type="match status" value="1"/>
</dbReference>
<dbReference type="PANTHER" id="PTHR38471">
    <property type="entry name" value="FOUR HELIX BUNDLE PROTEIN"/>
    <property type="match status" value="1"/>
</dbReference>
<sequence length="117" mass="13419">MSESKLRTQSMDFAVRIINLVKYLKDKRENIISNQIGRSGTSIGANIREAQYAHGKADFIAKLQIALKEANETGYWLELLYRTDYINEEQYKSLESDCAAIRVMLVSSIRTIKQNVE</sequence>
<dbReference type="AlphaFoldDB" id="A0A9D1KRG1"/>
<comment type="caution">
    <text evidence="1">The sequence shown here is derived from an EMBL/GenBank/DDBJ whole genome shotgun (WGS) entry which is preliminary data.</text>
</comment>
<evidence type="ECO:0000313" key="1">
    <source>
        <dbReference type="EMBL" id="HIT95038.1"/>
    </source>
</evidence>
<dbReference type="PANTHER" id="PTHR38471:SF2">
    <property type="entry name" value="FOUR HELIX BUNDLE PROTEIN"/>
    <property type="match status" value="1"/>
</dbReference>
<dbReference type="InterPro" id="IPR036583">
    <property type="entry name" value="23S_rRNA_IVS_sf"/>
</dbReference>
<accession>A0A9D1KRG1</accession>
<dbReference type="InterPro" id="IPR012657">
    <property type="entry name" value="23S_rRNA-intervening_sequence"/>
</dbReference>
<reference evidence="1" key="2">
    <citation type="journal article" date="2021" name="PeerJ">
        <title>Extensive microbial diversity within the chicken gut microbiome revealed by metagenomics and culture.</title>
        <authorList>
            <person name="Gilroy R."/>
            <person name="Ravi A."/>
            <person name="Getino M."/>
            <person name="Pursley I."/>
            <person name="Horton D.L."/>
            <person name="Alikhan N.F."/>
            <person name="Baker D."/>
            <person name="Gharbi K."/>
            <person name="Hall N."/>
            <person name="Watson M."/>
            <person name="Adriaenssens E.M."/>
            <person name="Foster-Nyarko E."/>
            <person name="Jarju S."/>
            <person name="Secka A."/>
            <person name="Antonio M."/>
            <person name="Oren A."/>
            <person name="Chaudhuri R.R."/>
            <person name="La Ragione R."/>
            <person name="Hildebrand F."/>
            <person name="Pallen M.J."/>
        </authorList>
    </citation>
    <scope>NUCLEOTIDE SEQUENCE</scope>
    <source>
        <strain evidence="1">ChiBcec7-5410</strain>
    </source>
</reference>
<reference evidence="1" key="1">
    <citation type="submission" date="2020-10" db="EMBL/GenBank/DDBJ databases">
        <authorList>
            <person name="Gilroy R."/>
        </authorList>
    </citation>
    <scope>NUCLEOTIDE SEQUENCE</scope>
    <source>
        <strain evidence="1">ChiBcec7-5410</strain>
    </source>
</reference>
<proteinExistence type="predicted"/>
<dbReference type="Pfam" id="PF05635">
    <property type="entry name" value="23S_rRNA_IVP"/>
    <property type="match status" value="1"/>
</dbReference>
<organism evidence="1 2">
    <name type="scientific">Candidatus Faecivivens stercoripullorum</name>
    <dbReference type="NCBI Taxonomy" id="2840805"/>
    <lineage>
        <taxon>Bacteria</taxon>
        <taxon>Bacillati</taxon>
        <taxon>Bacillota</taxon>
        <taxon>Clostridia</taxon>
        <taxon>Eubacteriales</taxon>
        <taxon>Oscillospiraceae</taxon>
        <taxon>Oscillospiraceae incertae sedis</taxon>
        <taxon>Candidatus Faecivivens</taxon>
    </lineage>
</organism>